<keyword evidence="1" id="KW-1133">Transmembrane helix</keyword>
<proteinExistence type="predicted"/>
<dbReference type="InterPro" id="IPR043992">
    <property type="entry name" value="SLT_3"/>
</dbReference>
<feature type="chain" id="PRO_5037738228" evidence="2">
    <location>
        <begin position="37"/>
        <end position="473"/>
    </location>
</feature>
<evidence type="ECO:0000313" key="5">
    <source>
        <dbReference type="Proteomes" id="UP000612893"/>
    </source>
</evidence>
<feature type="transmembrane region" description="Helical" evidence="1">
    <location>
        <begin position="221"/>
        <end position="248"/>
    </location>
</feature>
<keyword evidence="5" id="KW-1185">Reference proteome</keyword>
<evidence type="ECO:0000259" key="3">
    <source>
        <dbReference type="Pfam" id="PF18896"/>
    </source>
</evidence>
<keyword evidence="1" id="KW-0472">Membrane</keyword>
<keyword evidence="1" id="KW-0812">Transmembrane</keyword>
<dbReference type="Pfam" id="PF18896">
    <property type="entry name" value="SLT_3"/>
    <property type="match status" value="1"/>
</dbReference>
<keyword evidence="2" id="KW-0732">Signal</keyword>
<dbReference type="CDD" id="cd00254">
    <property type="entry name" value="LT-like"/>
    <property type="match status" value="1"/>
</dbReference>
<feature type="domain" description="Transglycosylase SLT" evidence="3">
    <location>
        <begin position="54"/>
        <end position="128"/>
    </location>
</feature>
<evidence type="ECO:0000256" key="1">
    <source>
        <dbReference type="SAM" id="Phobius"/>
    </source>
</evidence>
<dbReference type="RefSeq" id="WP_338203776.1">
    <property type="nucleotide sequence ID" value="NZ_JAEKNR010000186.1"/>
</dbReference>
<accession>A0A934KBK4</accession>
<organism evidence="4 5">
    <name type="scientific">Candidatus Nephthysia bennettiae</name>
    <dbReference type="NCBI Taxonomy" id="3127016"/>
    <lineage>
        <taxon>Bacteria</taxon>
        <taxon>Bacillati</taxon>
        <taxon>Candidatus Dormiibacterota</taxon>
        <taxon>Candidatus Dormibacteria</taxon>
        <taxon>Candidatus Dormibacterales</taxon>
        <taxon>Candidatus Dormibacteraceae</taxon>
        <taxon>Candidatus Nephthysia</taxon>
    </lineage>
</organism>
<feature type="transmembrane region" description="Helical" evidence="1">
    <location>
        <begin position="379"/>
        <end position="404"/>
    </location>
</feature>
<dbReference type="Gene3D" id="1.10.530.10">
    <property type="match status" value="1"/>
</dbReference>
<evidence type="ECO:0000313" key="4">
    <source>
        <dbReference type="EMBL" id="MBJ7600088.1"/>
    </source>
</evidence>
<name>A0A934KBK4_9BACT</name>
<dbReference type="AlphaFoldDB" id="A0A934KBK4"/>
<protein>
    <submittedName>
        <fullName evidence="4">Transglycosylase SLT domain-containing protein</fullName>
    </submittedName>
</protein>
<dbReference type="Proteomes" id="UP000612893">
    <property type="component" value="Unassembled WGS sequence"/>
</dbReference>
<gene>
    <name evidence="4" type="ORF">JF922_18680</name>
</gene>
<dbReference type="EMBL" id="JAEKNR010000186">
    <property type="protein sequence ID" value="MBJ7600088.1"/>
    <property type="molecule type" value="Genomic_DNA"/>
</dbReference>
<feature type="transmembrane region" description="Helical" evidence="1">
    <location>
        <begin position="323"/>
        <end position="345"/>
    </location>
</feature>
<dbReference type="InterPro" id="IPR023346">
    <property type="entry name" value="Lysozyme-like_dom_sf"/>
</dbReference>
<sequence>MTVPTASERPVRIQRATVAFLAAMVLLFSMAAPASAAAAPPGTIPDAALAKMLAGVGFSGDALVTALEIVWAESGANPRALNPSGARGIFQFMPNTLADDNCAYDPVCASQAAYRISKAGTDWHKWETFTTGVYARYRSRALAALSLGGVDANLIHVGLTSLDPQKVVYQAIAGLLYSMDRLVLTEIEKLWTPMVTGTDDLNGSTSLGSALVVDNSHLRNMWGISLAIATGSLLVMLFILSAVLWMLRSAIGVRHDTARNLVYFFATVILMAGSFFLVTQLIAVDNALVSAINGQVTIELRALPAYQNLGLKDPSTIQEVDQLLQAISLFLVGLFIGLELIFLFVIYFIRLILIWVLVVLAPFVLAVGILPGARGMVIYWSRLLIATVLLKFVNVLVFMTFVLMGATSAAGLFNELLVLTMLLFMILVPGLLFRAMAEPHLAIASAQETWSRTTNYAPLRAAGGQLLSRLRRS</sequence>
<comment type="caution">
    <text evidence="4">The sequence shown here is derived from an EMBL/GenBank/DDBJ whole genome shotgun (WGS) entry which is preliminary data.</text>
</comment>
<evidence type="ECO:0000256" key="2">
    <source>
        <dbReference type="SAM" id="SignalP"/>
    </source>
</evidence>
<feature type="transmembrane region" description="Helical" evidence="1">
    <location>
        <begin position="260"/>
        <end position="283"/>
    </location>
</feature>
<dbReference type="SUPFAM" id="SSF53955">
    <property type="entry name" value="Lysozyme-like"/>
    <property type="match status" value="1"/>
</dbReference>
<feature type="signal peptide" evidence="2">
    <location>
        <begin position="1"/>
        <end position="36"/>
    </location>
</feature>
<reference evidence="4" key="1">
    <citation type="submission" date="2020-10" db="EMBL/GenBank/DDBJ databases">
        <title>Ca. Dormibacterota MAGs.</title>
        <authorList>
            <person name="Montgomery K."/>
        </authorList>
    </citation>
    <scope>NUCLEOTIDE SEQUENCE [LARGE SCALE GENOMIC DNA]</scope>
    <source>
        <strain evidence="4">SC8812_S17_10</strain>
    </source>
</reference>
<feature type="transmembrane region" description="Helical" evidence="1">
    <location>
        <begin position="416"/>
        <end position="437"/>
    </location>
</feature>
<feature type="transmembrane region" description="Helical" evidence="1">
    <location>
        <begin position="352"/>
        <end position="373"/>
    </location>
</feature>